<feature type="disulfide bond" evidence="7">
    <location>
        <begin position="134"/>
        <end position="161"/>
    </location>
</feature>
<dbReference type="PROSITE" id="PS00023">
    <property type="entry name" value="FN2_1"/>
    <property type="match status" value="1"/>
</dbReference>
<dbReference type="CDD" id="cd00062">
    <property type="entry name" value="FN2"/>
    <property type="match status" value="2"/>
</dbReference>
<organism evidence="10 11">
    <name type="scientific">Xenoophorus captivus</name>
    <dbReference type="NCBI Taxonomy" id="1517983"/>
    <lineage>
        <taxon>Eukaryota</taxon>
        <taxon>Metazoa</taxon>
        <taxon>Chordata</taxon>
        <taxon>Craniata</taxon>
        <taxon>Vertebrata</taxon>
        <taxon>Euteleostomi</taxon>
        <taxon>Actinopterygii</taxon>
        <taxon>Neopterygii</taxon>
        <taxon>Teleostei</taxon>
        <taxon>Neoteleostei</taxon>
        <taxon>Acanthomorphata</taxon>
        <taxon>Ovalentaria</taxon>
        <taxon>Atherinomorphae</taxon>
        <taxon>Cyprinodontiformes</taxon>
        <taxon>Goodeidae</taxon>
        <taxon>Xenoophorus</taxon>
    </lineage>
</organism>
<evidence type="ECO:0000256" key="2">
    <source>
        <dbReference type="ARBA" id="ARBA00010011"/>
    </source>
</evidence>
<sequence length="272" mass="30279">RCNDPQTRRSYRIGDTWTKTDTRGNSMQCVCLGNGRGESSCQGHSTGRGGVVTQTLLHHHVPTSQGTCRTDSGGSYVDGHRWITSQGSKQMLCTCLGNGASCQEWGENQAYGGNSNGQPCVFPFVFMGKTYYSCTSDGRTDGQLWCSTTSDYERDQQYSFCTEQFGKTLEERCYLYLNHNDFIEALHCVDFCLVLVARLELRSNCIVSVKIVAIVVTQGGNSNGALCHFPYLYSGRNYTDCTTDGRRDSMRWCGTTYNYDADQRFGFCPMAG</sequence>
<dbReference type="InterPro" id="IPR051666">
    <property type="entry name" value="SP_Capacitation_Regulator"/>
</dbReference>
<dbReference type="Gene3D" id="2.10.10.10">
    <property type="entry name" value="Fibronectin, type II, collagen-binding"/>
    <property type="match status" value="2"/>
</dbReference>
<dbReference type="EMBL" id="JAHRIN010050439">
    <property type="protein sequence ID" value="MEQ2208268.1"/>
    <property type="molecule type" value="Genomic_DNA"/>
</dbReference>
<evidence type="ECO:0000259" key="8">
    <source>
        <dbReference type="PROSITE" id="PS51091"/>
    </source>
</evidence>
<dbReference type="PROSITE" id="PS01253">
    <property type="entry name" value="FN1_1"/>
    <property type="match status" value="1"/>
</dbReference>
<reference evidence="10 11" key="1">
    <citation type="submission" date="2021-06" db="EMBL/GenBank/DDBJ databases">
        <authorList>
            <person name="Palmer J.M."/>
        </authorList>
    </citation>
    <scope>NUCLEOTIDE SEQUENCE [LARGE SCALE GENOMIC DNA]</scope>
    <source>
        <strain evidence="10 11">XC_2019</strain>
        <tissue evidence="10">Muscle</tissue>
    </source>
</reference>
<evidence type="ECO:0000256" key="4">
    <source>
        <dbReference type="ARBA" id="ARBA00022737"/>
    </source>
</evidence>
<feature type="disulfide bond" evidence="7">
    <location>
        <begin position="241"/>
        <end position="268"/>
    </location>
</feature>
<dbReference type="SMART" id="SM00059">
    <property type="entry name" value="FN2"/>
    <property type="match status" value="2"/>
</dbReference>
<keyword evidence="6" id="KW-0325">Glycoprotein</keyword>
<evidence type="ECO:0000256" key="7">
    <source>
        <dbReference type="PROSITE-ProRule" id="PRU00479"/>
    </source>
</evidence>
<dbReference type="PANTHER" id="PTHR22918">
    <property type="entry name" value="SEMINAL PLASMA PROTEIN"/>
    <property type="match status" value="1"/>
</dbReference>
<dbReference type="CDD" id="cd00061">
    <property type="entry name" value="FN1"/>
    <property type="match status" value="1"/>
</dbReference>
<name>A0ABV0RL20_9TELE</name>
<comment type="caution">
    <text evidence="10">The sequence shown here is derived from an EMBL/GenBank/DDBJ whole genome shotgun (WGS) entry which is preliminary data.</text>
</comment>
<dbReference type="PROSITE" id="PS51091">
    <property type="entry name" value="FN1_2"/>
    <property type="match status" value="1"/>
</dbReference>
<dbReference type="Gene3D" id="2.10.70.10">
    <property type="entry name" value="Complement Module, domain 1"/>
    <property type="match status" value="2"/>
</dbReference>
<keyword evidence="5 7" id="KW-1015">Disulfide bond</keyword>
<evidence type="ECO:0000256" key="6">
    <source>
        <dbReference type="ARBA" id="ARBA00023180"/>
    </source>
</evidence>
<gene>
    <name evidence="10" type="ORF">XENOCAPTIV_012236</name>
</gene>
<keyword evidence="4" id="KW-0677">Repeat</keyword>
<comment type="subcellular location">
    <subcellularLocation>
        <location evidence="1">Secreted</location>
    </subcellularLocation>
</comment>
<dbReference type="InterPro" id="IPR000083">
    <property type="entry name" value="Fibronectin_type1"/>
</dbReference>
<feature type="domain" description="Fibronectin type-II" evidence="9">
    <location>
        <begin position="222"/>
        <end position="270"/>
    </location>
</feature>
<evidence type="ECO:0000256" key="1">
    <source>
        <dbReference type="ARBA" id="ARBA00004613"/>
    </source>
</evidence>
<dbReference type="InterPro" id="IPR036943">
    <property type="entry name" value="FN_type2_sf"/>
</dbReference>
<protein>
    <recommendedName>
        <fullName evidence="12">Fibronectin type-II domain-containing protein</fullName>
    </recommendedName>
</protein>
<keyword evidence="3" id="KW-0964">Secreted</keyword>
<dbReference type="InterPro" id="IPR000562">
    <property type="entry name" value="FN_type2_dom"/>
</dbReference>
<dbReference type="SUPFAM" id="SSF57603">
    <property type="entry name" value="FnI-like domain"/>
    <property type="match status" value="2"/>
</dbReference>
<dbReference type="SUPFAM" id="SSF57440">
    <property type="entry name" value="Kringle-like"/>
    <property type="match status" value="2"/>
</dbReference>
<proteinExistence type="inferred from homology"/>
<evidence type="ECO:0000313" key="10">
    <source>
        <dbReference type="EMBL" id="MEQ2208268.1"/>
    </source>
</evidence>
<keyword evidence="11" id="KW-1185">Reference proteome</keyword>
<evidence type="ECO:0000256" key="3">
    <source>
        <dbReference type="ARBA" id="ARBA00022525"/>
    </source>
</evidence>
<dbReference type="SMART" id="SM00058">
    <property type="entry name" value="FN1"/>
    <property type="match status" value="2"/>
</dbReference>
<dbReference type="PRINTS" id="PR00013">
    <property type="entry name" value="FNTYPEII"/>
</dbReference>
<evidence type="ECO:0008006" key="12">
    <source>
        <dbReference type="Google" id="ProtNLM"/>
    </source>
</evidence>
<feature type="disulfide bond" evidence="7">
    <location>
        <begin position="120"/>
        <end position="146"/>
    </location>
</feature>
<dbReference type="PANTHER" id="PTHR22918:SF1">
    <property type="entry name" value="FIBRONECTIN TYPE-II DOMAIN-CONTAINING PROTEIN"/>
    <property type="match status" value="1"/>
</dbReference>
<evidence type="ECO:0000259" key="9">
    <source>
        <dbReference type="PROSITE" id="PS51092"/>
    </source>
</evidence>
<dbReference type="Pfam" id="PF00040">
    <property type="entry name" value="fn2"/>
    <property type="match status" value="2"/>
</dbReference>
<feature type="non-terminal residue" evidence="10">
    <location>
        <position position="1"/>
    </location>
</feature>
<feature type="disulfide bond" evidence="7">
    <location>
        <begin position="227"/>
        <end position="253"/>
    </location>
</feature>
<dbReference type="Proteomes" id="UP001434883">
    <property type="component" value="Unassembled WGS sequence"/>
</dbReference>
<dbReference type="PROSITE" id="PS51092">
    <property type="entry name" value="FN2_2"/>
    <property type="match status" value="2"/>
</dbReference>
<evidence type="ECO:0000313" key="11">
    <source>
        <dbReference type="Proteomes" id="UP001434883"/>
    </source>
</evidence>
<dbReference type="Pfam" id="PF00039">
    <property type="entry name" value="fn1"/>
    <property type="match status" value="1"/>
</dbReference>
<dbReference type="InterPro" id="IPR013806">
    <property type="entry name" value="Kringle-like"/>
</dbReference>
<feature type="domain" description="Fibronectin type-II" evidence="9">
    <location>
        <begin position="115"/>
        <end position="163"/>
    </location>
</feature>
<comment type="similarity">
    <text evidence="2">Belongs to the seminal plasma protein family.</text>
</comment>
<evidence type="ECO:0000256" key="5">
    <source>
        <dbReference type="ARBA" id="ARBA00023157"/>
    </source>
</evidence>
<feature type="domain" description="Fibronectin type-I" evidence="8">
    <location>
        <begin position="1"/>
        <end position="44"/>
    </location>
</feature>
<accession>A0ABV0RL20</accession>